<organism evidence="2 3">
    <name type="scientific">Paralvinella palmiformis</name>
    <dbReference type="NCBI Taxonomy" id="53620"/>
    <lineage>
        <taxon>Eukaryota</taxon>
        <taxon>Metazoa</taxon>
        <taxon>Spiralia</taxon>
        <taxon>Lophotrochozoa</taxon>
        <taxon>Annelida</taxon>
        <taxon>Polychaeta</taxon>
        <taxon>Sedentaria</taxon>
        <taxon>Canalipalpata</taxon>
        <taxon>Terebellida</taxon>
        <taxon>Terebelliformia</taxon>
        <taxon>Alvinellidae</taxon>
        <taxon>Paralvinella</taxon>
    </lineage>
</organism>
<feature type="compositionally biased region" description="Polar residues" evidence="1">
    <location>
        <begin position="333"/>
        <end position="345"/>
    </location>
</feature>
<feature type="compositionally biased region" description="Polar residues" evidence="1">
    <location>
        <begin position="423"/>
        <end position="432"/>
    </location>
</feature>
<dbReference type="EMBL" id="JAODUP010000177">
    <property type="protein sequence ID" value="KAK2158091.1"/>
    <property type="molecule type" value="Genomic_DNA"/>
</dbReference>
<dbReference type="AlphaFoldDB" id="A0AAD9JSG4"/>
<comment type="caution">
    <text evidence="2">The sequence shown here is derived from an EMBL/GenBank/DDBJ whole genome shotgun (WGS) entry which is preliminary data.</text>
</comment>
<gene>
    <name evidence="2" type="ORF">LSH36_177g01034</name>
</gene>
<feature type="region of interest" description="Disordered" evidence="1">
    <location>
        <begin position="413"/>
        <end position="491"/>
    </location>
</feature>
<protein>
    <submittedName>
        <fullName evidence="2">Uncharacterized protein</fullName>
    </submittedName>
</protein>
<sequence>MADRRENTPAPPVGDLQSDLTEGVDLDAIISEILTDPSQLEADPGLFASSEEVSPSLNLHSGQEVTSDDIPVTLSQVTSHFREVEIVPVTETGMAPISEYVTSVDVDLRTPSSWTVVTVGDSDTLREEDILPFTIPMHDESQSTLDETSQILSSGTDPEQQTSVIPSIDISTLAAAGREHFVVGATPLSAGVQVQPETTSGILQYPDPSALTHSESDPMLESQALVASFTPEAPLNLLYLEETGLLPKGSSTGGVRPKKRREPFRRRTAASSTVTGPRSGSGEHPHTGRNPNVEFEATSLEERGIKEFVENVPLDVLYSERALGTTQEDPRPTSRTVQSPTIRRQPSQEERQLSEGPSFPPQEPLPTHLVLSSSVSEATPSASSSSVADLRQTMGRKPSLIHDIRDVIVKYAMSSSRSSSSRTLSHPQTTIRRASPPTRFLFPPVQFGPDSSSSPRVSPASTTSSPSSATSPLTGGETRGQGRSSSESYVRERLHERLRQRRDSLIVDESQIEERGDTATVRVQFTDSRFENA</sequence>
<keyword evidence="3" id="KW-1185">Reference proteome</keyword>
<feature type="compositionally biased region" description="Low complexity" evidence="1">
    <location>
        <begin position="451"/>
        <end position="474"/>
    </location>
</feature>
<feature type="region of interest" description="Disordered" evidence="1">
    <location>
        <begin position="246"/>
        <end position="292"/>
    </location>
</feature>
<feature type="region of interest" description="Disordered" evidence="1">
    <location>
        <begin position="41"/>
        <end position="64"/>
    </location>
</feature>
<dbReference type="Proteomes" id="UP001208570">
    <property type="component" value="Unassembled WGS sequence"/>
</dbReference>
<evidence type="ECO:0000256" key="1">
    <source>
        <dbReference type="SAM" id="MobiDB-lite"/>
    </source>
</evidence>
<proteinExistence type="predicted"/>
<evidence type="ECO:0000313" key="3">
    <source>
        <dbReference type="Proteomes" id="UP001208570"/>
    </source>
</evidence>
<feature type="compositionally biased region" description="Polar residues" evidence="1">
    <location>
        <begin position="269"/>
        <end position="278"/>
    </location>
</feature>
<feature type="compositionally biased region" description="Low complexity" evidence="1">
    <location>
        <begin position="370"/>
        <end position="388"/>
    </location>
</feature>
<feature type="region of interest" description="Disordered" evidence="1">
    <location>
        <begin position="1"/>
        <end position="21"/>
    </location>
</feature>
<feature type="region of interest" description="Disordered" evidence="1">
    <location>
        <begin position="321"/>
        <end position="394"/>
    </location>
</feature>
<name>A0AAD9JSG4_9ANNE</name>
<accession>A0AAD9JSG4</accession>
<evidence type="ECO:0000313" key="2">
    <source>
        <dbReference type="EMBL" id="KAK2158091.1"/>
    </source>
</evidence>
<feature type="compositionally biased region" description="Polar residues" evidence="1">
    <location>
        <begin position="51"/>
        <end position="64"/>
    </location>
</feature>
<reference evidence="2" key="1">
    <citation type="journal article" date="2023" name="Mol. Biol. Evol.">
        <title>Third-Generation Sequencing Reveals the Adaptive Role of the Epigenome in Three Deep-Sea Polychaetes.</title>
        <authorList>
            <person name="Perez M."/>
            <person name="Aroh O."/>
            <person name="Sun Y."/>
            <person name="Lan Y."/>
            <person name="Juniper S.K."/>
            <person name="Young C.R."/>
            <person name="Angers B."/>
            <person name="Qian P.Y."/>
        </authorList>
    </citation>
    <scope>NUCLEOTIDE SEQUENCE</scope>
    <source>
        <strain evidence="2">P08H-3</strain>
    </source>
</reference>
<feature type="compositionally biased region" description="Basic residues" evidence="1">
    <location>
        <begin position="256"/>
        <end position="268"/>
    </location>
</feature>